<dbReference type="InterPro" id="IPR007052">
    <property type="entry name" value="CS_dom"/>
</dbReference>
<keyword evidence="6" id="KW-0560">Oxidoreductase</keyword>
<evidence type="ECO:0000256" key="4">
    <source>
        <dbReference type="ARBA" id="ARBA00022617"/>
    </source>
</evidence>
<dbReference type="InterPro" id="IPR001433">
    <property type="entry name" value="OxRdtase_FAD/NAD-bd"/>
</dbReference>
<evidence type="ECO:0000256" key="7">
    <source>
        <dbReference type="ARBA" id="ARBA00023004"/>
    </source>
</evidence>
<evidence type="ECO:0000256" key="8">
    <source>
        <dbReference type="ARBA" id="ARBA00023027"/>
    </source>
</evidence>
<dbReference type="Gene3D" id="2.60.40.790">
    <property type="match status" value="1"/>
</dbReference>
<evidence type="ECO:0000256" key="1">
    <source>
        <dbReference type="ARBA" id="ARBA00006105"/>
    </source>
</evidence>
<dbReference type="InterPro" id="IPR036400">
    <property type="entry name" value="Cyt_B5-like_heme/steroid_sf"/>
</dbReference>
<reference evidence="15" key="1">
    <citation type="submission" date="2022-01" db="EMBL/GenBank/DDBJ databases">
        <authorList>
            <person name="King R."/>
        </authorList>
    </citation>
    <scope>NUCLEOTIDE SEQUENCE</scope>
</reference>
<dbReference type="GO" id="GO:0046872">
    <property type="term" value="F:metal ion binding"/>
    <property type="evidence" value="ECO:0007669"/>
    <property type="project" value="UniProtKB-KW"/>
</dbReference>
<evidence type="ECO:0000256" key="5">
    <source>
        <dbReference type="ARBA" id="ARBA00022723"/>
    </source>
</evidence>
<dbReference type="GO" id="GO:0006801">
    <property type="term" value="P:superoxide metabolic process"/>
    <property type="evidence" value="ECO:0007669"/>
    <property type="project" value="TreeGrafter"/>
</dbReference>
<sequence length="506" mass="57448">MATGNPRNKVALKPGFSLVGWIRLTNSGQDLIGGRKGSISLEELKRHDQIDDCWMAIRGKVYNVTRYMDYHPGGSEQLMRGAGKDATSLFDEYHAWVNIEQLLAKCFIGPLKHAITLDLSDLDEKPKSSRKSSITLSPPSAMLGSLPPINETDKTDISAIKVPNAQLYPRFDWIQRKNDLIVYFYCKSFCNPGIIIEQICDTECKVTIFIGNDVYIFKFSFYKNLKWPATLKINQETGKVEISFEKEDTDLWPNYGMHERITGGGYGYCEFIIIEKEPINHDSFELVLRPKSDKIIYYISLGHHVDLKLNIDGKQVMRSYTPIPAKYVSLKNSLPHMNFLIKKYNPGNMSKLLYERSANESILVSNQSGYFQLSNLKSHINIALLSAGSGITPFCGLIDHLLERIANKVEKVVLYDFNKTKDDIWFHDLFNEITEKDKRFTVNFVLSEPNESWIGETGRISEKILEELLKLDITVALICGPLLFNAEALKILSASSKKIEAICFQG</sequence>
<evidence type="ECO:0000256" key="9">
    <source>
        <dbReference type="ARBA" id="ARBA00030883"/>
    </source>
</evidence>
<keyword evidence="5" id="KW-0479">Metal-binding</keyword>
<evidence type="ECO:0000256" key="3">
    <source>
        <dbReference type="ARBA" id="ARBA00022339"/>
    </source>
</evidence>
<evidence type="ECO:0000259" key="12">
    <source>
        <dbReference type="PROSITE" id="PS50255"/>
    </source>
</evidence>
<dbReference type="PROSITE" id="PS51384">
    <property type="entry name" value="FAD_FR"/>
    <property type="match status" value="1"/>
</dbReference>
<dbReference type="InterPro" id="IPR051872">
    <property type="entry name" value="Cytochrome_b5/Flavoprotein_Rdt"/>
</dbReference>
<evidence type="ECO:0000259" key="13">
    <source>
        <dbReference type="PROSITE" id="PS51203"/>
    </source>
</evidence>
<dbReference type="GO" id="GO:0090524">
    <property type="term" value="F:cytochrome-b5 reductase activity, acting on NADH"/>
    <property type="evidence" value="ECO:0007669"/>
    <property type="project" value="UniProtKB-EC"/>
</dbReference>
<dbReference type="InterPro" id="IPR017927">
    <property type="entry name" value="FAD-bd_FR_type"/>
</dbReference>
<dbReference type="Gene3D" id="3.10.120.10">
    <property type="entry name" value="Cytochrome b5-like heme/steroid binding domain"/>
    <property type="match status" value="1"/>
</dbReference>
<dbReference type="InterPro" id="IPR039261">
    <property type="entry name" value="FNR_nucleotide-bd"/>
</dbReference>
<dbReference type="SMART" id="SM01117">
    <property type="entry name" value="Cyt-b5"/>
    <property type="match status" value="1"/>
</dbReference>
<feature type="domain" description="FAD-binding FR-type" evidence="14">
    <location>
        <begin position="266"/>
        <end position="374"/>
    </location>
</feature>
<dbReference type="InterPro" id="IPR017938">
    <property type="entry name" value="Riboflavin_synthase-like_b-brl"/>
</dbReference>
<dbReference type="PROSITE" id="PS00191">
    <property type="entry name" value="CYTOCHROME_B5_1"/>
    <property type="match status" value="1"/>
</dbReference>
<evidence type="ECO:0000256" key="10">
    <source>
        <dbReference type="ARBA" id="ARBA00031842"/>
    </source>
</evidence>
<reference evidence="15" key="2">
    <citation type="submission" date="2022-10" db="EMBL/GenBank/DDBJ databases">
        <authorList>
            <consortium name="ENA_rothamsted_submissions"/>
            <consortium name="culmorum"/>
            <person name="King R."/>
        </authorList>
    </citation>
    <scope>NUCLEOTIDE SEQUENCE</scope>
</reference>
<dbReference type="EMBL" id="OU895878">
    <property type="protein sequence ID" value="CAG9804187.1"/>
    <property type="molecule type" value="Genomic_DNA"/>
</dbReference>
<keyword evidence="8" id="KW-0520">NAD</keyword>
<protein>
    <recommendedName>
        <fullName evidence="3">Cytochrome b5 reductase 4</fullName>
        <ecNumber evidence="2">1.6.2.2</ecNumber>
    </recommendedName>
    <alternativeName>
        <fullName evidence="10">Flavohemoprotein b5/b5R</fullName>
    </alternativeName>
    <alternativeName>
        <fullName evidence="9">cb5/cb5R</fullName>
    </alternativeName>
</protein>
<dbReference type="PRINTS" id="PR00406">
    <property type="entry name" value="CYTB5RDTASE"/>
</dbReference>
<dbReference type="Pfam" id="PF00173">
    <property type="entry name" value="Cyt-b5"/>
    <property type="match status" value="1"/>
</dbReference>
<dbReference type="Gene3D" id="3.40.50.80">
    <property type="entry name" value="Nucleotide-binding domain of ferredoxin-NADP reductase (FNR) module"/>
    <property type="match status" value="1"/>
</dbReference>
<dbReference type="SUPFAM" id="SSF63380">
    <property type="entry name" value="Riboflavin synthase domain-like"/>
    <property type="match status" value="1"/>
</dbReference>
<dbReference type="SUPFAM" id="SSF52343">
    <property type="entry name" value="Ferredoxin reductase-like, C-terminal NADP-linked domain"/>
    <property type="match status" value="1"/>
</dbReference>
<dbReference type="GO" id="GO:0005783">
    <property type="term" value="C:endoplasmic reticulum"/>
    <property type="evidence" value="ECO:0007669"/>
    <property type="project" value="TreeGrafter"/>
</dbReference>
<keyword evidence="16" id="KW-1185">Reference proteome</keyword>
<dbReference type="PANTHER" id="PTHR46237">
    <property type="entry name" value="CYTOCHROME B5 REDUCTASE 4 FAMILY MEMBER"/>
    <property type="match status" value="1"/>
</dbReference>
<keyword evidence="7" id="KW-0408">Iron</keyword>
<proteinExistence type="inferred from homology"/>
<accession>A0A9N9RV06</accession>
<dbReference type="PROSITE" id="PS51203">
    <property type="entry name" value="CS"/>
    <property type="match status" value="1"/>
</dbReference>
<dbReference type="InterPro" id="IPR008333">
    <property type="entry name" value="Cbr1-like_FAD-bd_dom"/>
</dbReference>
<dbReference type="Pfam" id="PF00970">
    <property type="entry name" value="FAD_binding_6"/>
    <property type="match status" value="1"/>
</dbReference>
<evidence type="ECO:0000256" key="11">
    <source>
        <dbReference type="ARBA" id="ARBA00047682"/>
    </source>
</evidence>
<dbReference type="InterPro" id="IPR001199">
    <property type="entry name" value="Cyt_B5-like_heme/steroid-bd"/>
</dbReference>
<dbReference type="GO" id="GO:0020037">
    <property type="term" value="F:heme binding"/>
    <property type="evidence" value="ECO:0007669"/>
    <property type="project" value="InterPro"/>
</dbReference>
<evidence type="ECO:0000313" key="15">
    <source>
        <dbReference type="EMBL" id="CAG9804187.1"/>
    </source>
</evidence>
<keyword evidence="4" id="KW-0349">Heme</keyword>
<evidence type="ECO:0000259" key="14">
    <source>
        <dbReference type="PROSITE" id="PS51384"/>
    </source>
</evidence>
<dbReference type="CDD" id="cd06183">
    <property type="entry name" value="cyt_b5_reduct_like"/>
    <property type="match status" value="1"/>
</dbReference>
<comment type="similarity">
    <text evidence="1">Belongs to the flavoprotein pyridine nucleotide cytochrome reductase family.</text>
</comment>
<dbReference type="InterPro" id="IPR008978">
    <property type="entry name" value="HSP20-like_chaperone"/>
</dbReference>
<dbReference type="SUPFAM" id="SSF49764">
    <property type="entry name" value="HSP20-like chaperones"/>
    <property type="match status" value="1"/>
</dbReference>
<evidence type="ECO:0000256" key="6">
    <source>
        <dbReference type="ARBA" id="ARBA00023002"/>
    </source>
</evidence>
<feature type="domain" description="CS" evidence="13">
    <location>
        <begin position="166"/>
        <end position="256"/>
    </location>
</feature>
<feature type="domain" description="Cytochrome b5 heme-binding" evidence="12">
    <location>
        <begin position="36"/>
        <end position="112"/>
    </location>
</feature>
<gene>
    <name evidence="15" type="ORF">CHIRRI_LOCUS7080</name>
</gene>
<dbReference type="InterPro" id="IPR018506">
    <property type="entry name" value="Cyt_B5_heme-BS"/>
</dbReference>
<evidence type="ECO:0000313" key="16">
    <source>
        <dbReference type="Proteomes" id="UP001153620"/>
    </source>
</evidence>
<organism evidence="15 16">
    <name type="scientific">Chironomus riparius</name>
    <dbReference type="NCBI Taxonomy" id="315576"/>
    <lineage>
        <taxon>Eukaryota</taxon>
        <taxon>Metazoa</taxon>
        <taxon>Ecdysozoa</taxon>
        <taxon>Arthropoda</taxon>
        <taxon>Hexapoda</taxon>
        <taxon>Insecta</taxon>
        <taxon>Pterygota</taxon>
        <taxon>Neoptera</taxon>
        <taxon>Endopterygota</taxon>
        <taxon>Diptera</taxon>
        <taxon>Nematocera</taxon>
        <taxon>Chironomoidea</taxon>
        <taxon>Chironomidae</taxon>
        <taxon>Chironominae</taxon>
        <taxon>Chironomus</taxon>
    </lineage>
</organism>
<dbReference type="PROSITE" id="PS50255">
    <property type="entry name" value="CYTOCHROME_B5_2"/>
    <property type="match status" value="1"/>
</dbReference>
<dbReference type="Proteomes" id="UP001153620">
    <property type="component" value="Chromosome 2"/>
</dbReference>
<dbReference type="OrthoDB" id="432299at2759"/>
<dbReference type="PANTHER" id="PTHR46237:SF1">
    <property type="entry name" value="CYTOCHROME B5 REDUCTASE 4"/>
    <property type="match status" value="1"/>
</dbReference>
<dbReference type="FunFam" id="3.10.120.10:FF:000001">
    <property type="entry name" value="Cytochrome b5 reductase 4"/>
    <property type="match status" value="1"/>
</dbReference>
<dbReference type="AlphaFoldDB" id="A0A9N9RV06"/>
<dbReference type="Pfam" id="PF00175">
    <property type="entry name" value="NAD_binding_1"/>
    <property type="match status" value="1"/>
</dbReference>
<dbReference type="Gene3D" id="2.40.30.10">
    <property type="entry name" value="Translation factors"/>
    <property type="match status" value="1"/>
</dbReference>
<dbReference type="SUPFAM" id="SSF55856">
    <property type="entry name" value="Cytochrome b5-like heme/steroid binding domain"/>
    <property type="match status" value="1"/>
</dbReference>
<name>A0A9N9RV06_9DIPT</name>
<comment type="catalytic activity">
    <reaction evidence="11">
        <text>2 Fe(III)-[cytochrome b5] + NADH = 2 Fe(II)-[cytochrome b5] + NAD(+) + H(+)</text>
        <dbReference type="Rhea" id="RHEA:46680"/>
        <dbReference type="Rhea" id="RHEA-COMP:10438"/>
        <dbReference type="Rhea" id="RHEA-COMP:10439"/>
        <dbReference type="ChEBI" id="CHEBI:15378"/>
        <dbReference type="ChEBI" id="CHEBI:29033"/>
        <dbReference type="ChEBI" id="CHEBI:29034"/>
        <dbReference type="ChEBI" id="CHEBI:57540"/>
        <dbReference type="ChEBI" id="CHEBI:57945"/>
        <dbReference type="EC" id="1.6.2.2"/>
    </reaction>
</comment>
<dbReference type="PRINTS" id="PR00363">
    <property type="entry name" value="CYTOCHROMEB5"/>
</dbReference>
<evidence type="ECO:0000256" key="2">
    <source>
        <dbReference type="ARBA" id="ARBA00012011"/>
    </source>
</evidence>
<dbReference type="EC" id="1.6.2.2" evidence="2"/>